<reference evidence="9" key="1">
    <citation type="submission" date="2022-01" db="EMBL/GenBank/DDBJ databases">
        <authorList>
            <person name="King R."/>
        </authorList>
    </citation>
    <scope>NUCLEOTIDE SEQUENCE</scope>
</reference>
<sequence>MLLKILIGLSLAVLCESQLIVQTQYGPIRGAQLRSGLDKVYYSFQRIPFMQPPVGRLRFRDAEIPNNWTEPLDCTQQGPRFPQVDFTFEPTNASFSGDLDSMHINVYTNNLNPQQKYPVMVFIHGGGFRTGSGLTDIYGPDYFVERNVILVTFNYRLYAFGFLSLDDPELNIPGNAGFKDQVLALKWIKDNIENFGGDSNNITIFGQSSGGGCSHYHILSPLSKDLFQRSIIMSGSAFNPMYGAIPRRNWAYRLAKQLNDSISENEKEILEFLEQAEPEAIFNGVNAIMTPYERNVERLLNAFGPVIEPYDNGNAFMLSHPEILAENSWGNDVDIMIGGTSFENAQLVNLFLQLPFMVEANSNFTSFVPYQLDHLSISERQHFGDRLKEMYYGMMNPSPTNFDPTIILTNDFAFWHIIDRVVMQRINSRGTGQTFVYRFDINDANNCFRARQRVDSRWHGHLRAIHMDDLCYLFKPSFVDTSLLAEHSLDLIDHMTSLFTTFGSTGRPVMGSWNSSISLETTLFGYNIRENLTLATFNELPEMSRMKVWREMYRSNSYFLSINVILLLISVIFSILN</sequence>
<evidence type="ECO:0000313" key="10">
    <source>
        <dbReference type="Proteomes" id="UP001153620"/>
    </source>
</evidence>
<dbReference type="InterPro" id="IPR002018">
    <property type="entry name" value="CarbesteraseB"/>
</dbReference>
<accession>A0A9N9RWX1</accession>
<evidence type="ECO:0000256" key="6">
    <source>
        <dbReference type="RuleBase" id="RU361235"/>
    </source>
</evidence>
<keyword evidence="3 6" id="KW-0378">Hydrolase</keyword>
<dbReference type="SUPFAM" id="SSF53474">
    <property type="entry name" value="alpha/beta-Hydrolases"/>
    <property type="match status" value="1"/>
</dbReference>
<dbReference type="InterPro" id="IPR029058">
    <property type="entry name" value="AB_hydrolase_fold"/>
</dbReference>
<dbReference type="EMBL" id="OU895878">
    <property type="protein sequence ID" value="CAG9804857.1"/>
    <property type="molecule type" value="Genomic_DNA"/>
</dbReference>
<evidence type="ECO:0000259" key="8">
    <source>
        <dbReference type="Pfam" id="PF00135"/>
    </source>
</evidence>
<dbReference type="GO" id="GO:0052689">
    <property type="term" value="F:carboxylic ester hydrolase activity"/>
    <property type="evidence" value="ECO:0007669"/>
    <property type="project" value="UniProtKB-KW"/>
</dbReference>
<keyword evidence="5" id="KW-0325">Glycoprotein</keyword>
<keyword evidence="7" id="KW-1133">Transmembrane helix</keyword>
<dbReference type="Pfam" id="PF00135">
    <property type="entry name" value="COesterase"/>
    <property type="match status" value="1"/>
</dbReference>
<reference evidence="9" key="2">
    <citation type="submission" date="2022-10" db="EMBL/GenBank/DDBJ databases">
        <authorList>
            <consortium name="ENA_rothamsted_submissions"/>
            <consortium name="culmorum"/>
            <person name="King R."/>
        </authorList>
    </citation>
    <scope>NUCLEOTIDE SEQUENCE</scope>
</reference>
<proteinExistence type="inferred from homology"/>
<feature type="domain" description="Carboxylesterase type B" evidence="8">
    <location>
        <begin position="18"/>
        <end position="516"/>
    </location>
</feature>
<keyword evidence="6" id="KW-0732">Signal</keyword>
<keyword evidence="4" id="KW-1015">Disulfide bond</keyword>
<dbReference type="Gene3D" id="3.40.50.1820">
    <property type="entry name" value="alpha/beta hydrolase"/>
    <property type="match status" value="1"/>
</dbReference>
<keyword evidence="10" id="KW-1185">Reference proteome</keyword>
<dbReference type="EC" id="3.1.1.-" evidence="6"/>
<feature type="signal peptide" evidence="6">
    <location>
        <begin position="1"/>
        <end position="17"/>
    </location>
</feature>
<evidence type="ECO:0000256" key="2">
    <source>
        <dbReference type="ARBA" id="ARBA00022487"/>
    </source>
</evidence>
<dbReference type="InterPro" id="IPR019826">
    <property type="entry name" value="Carboxylesterase_B_AS"/>
</dbReference>
<protein>
    <recommendedName>
        <fullName evidence="6">Carboxylic ester hydrolase</fullName>
        <ecNumber evidence="6">3.1.1.-</ecNumber>
    </recommendedName>
</protein>
<evidence type="ECO:0000256" key="3">
    <source>
        <dbReference type="ARBA" id="ARBA00022801"/>
    </source>
</evidence>
<dbReference type="PROSITE" id="PS00122">
    <property type="entry name" value="CARBOXYLESTERASE_B_1"/>
    <property type="match status" value="1"/>
</dbReference>
<keyword evidence="2" id="KW-0719">Serine esterase</keyword>
<keyword evidence="7" id="KW-0812">Transmembrane</keyword>
<feature type="transmembrane region" description="Helical" evidence="7">
    <location>
        <begin position="558"/>
        <end position="576"/>
    </location>
</feature>
<name>A0A9N9RWX1_9DIPT</name>
<dbReference type="Proteomes" id="UP001153620">
    <property type="component" value="Chromosome 2"/>
</dbReference>
<dbReference type="PANTHER" id="PTHR43142">
    <property type="entry name" value="CARBOXYLIC ESTER HYDROLASE"/>
    <property type="match status" value="1"/>
</dbReference>
<evidence type="ECO:0000256" key="4">
    <source>
        <dbReference type="ARBA" id="ARBA00023157"/>
    </source>
</evidence>
<evidence type="ECO:0000313" key="9">
    <source>
        <dbReference type="EMBL" id="CAG9804857.1"/>
    </source>
</evidence>
<evidence type="ECO:0000256" key="5">
    <source>
        <dbReference type="ARBA" id="ARBA00023180"/>
    </source>
</evidence>
<comment type="similarity">
    <text evidence="1 6">Belongs to the type-B carboxylesterase/lipase family.</text>
</comment>
<organism evidence="9 10">
    <name type="scientific">Chironomus riparius</name>
    <dbReference type="NCBI Taxonomy" id="315576"/>
    <lineage>
        <taxon>Eukaryota</taxon>
        <taxon>Metazoa</taxon>
        <taxon>Ecdysozoa</taxon>
        <taxon>Arthropoda</taxon>
        <taxon>Hexapoda</taxon>
        <taxon>Insecta</taxon>
        <taxon>Pterygota</taxon>
        <taxon>Neoptera</taxon>
        <taxon>Endopterygota</taxon>
        <taxon>Diptera</taxon>
        <taxon>Nematocera</taxon>
        <taxon>Chironomoidea</taxon>
        <taxon>Chironomidae</taxon>
        <taxon>Chironominae</taxon>
        <taxon>Chironomus</taxon>
    </lineage>
</organism>
<dbReference type="PANTHER" id="PTHR43142:SF1">
    <property type="entry name" value="CARBOXYLIC ESTER HYDROLASE"/>
    <property type="match status" value="1"/>
</dbReference>
<evidence type="ECO:0000256" key="7">
    <source>
        <dbReference type="SAM" id="Phobius"/>
    </source>
</evidence>
<feature type="chain" id="PRO_5040534826" description="Carboxylic ester hydrolase" evidence="6">
    <location>
        <begin position="18"/>
        <end position="577"/>
    </location>
</feature>
<keyword evidence="7" id="KW-0472">Membrane</keyword>
<evidence type="ECO:0000256" key="1">
    <source>
        <dbReference type="ARBA" id="ARBA00005964"/>
    </source>
</evidence>
<dbReference type="AlphaFoldDB" id="A0A9N9RWX1"/>
<dbReference type="OrthoDB" id="19653at2759"/>
<gene>
    <name evidence="9" type="ORF">CHIRRI_LOCUS7735</name>
</gene>